<comment type="similarity">
    <text evidence="1 5">Belongs to the chaperonin (HSP60) family.</text>
</comment>
<dbReference type="InterPro" id="IPR027413">
    <property type="entry name" value="GROEL-like_equatorial_sf"/>
</dbReference>
<dbReference type="SUPFAM" id="SSF48592">
    <property type="entry name" value="GroEL equatorial domain-like"/>
    <property type="match status" value="1"/>
</dbReference>
<gene>
    <name evidence="7" type="ORF">CURHAP_LOCUS6847</name>
</gene>
<dbReference type="NCBIfam" id="NF000592">
    <property type="entry name" value="PRK00013.1"/>
    <property type="match status" value="1"/>
</dbReference>
<dbReference type="Gene3D" id="1.10.560.10">
    <property type="entry name" value="GroEL-like equatorial domain"/>
    <property type="match status" value="1"/>
</dbReference>
<dbReference type="InterPro" id="IPR002423">
    <property type="entry name" value="Cpn60/GroEL/TCP-1"/>
</dbReference>
<accession>A0A6J5TLR0</accession>
<evidence type="ECO:0000256" key="4">
    <source>
        <dbReference type="ARBA" id="ARBA00023186"/>
    </source>
</evidence>
<dbReference type="PRINTS" id="PR00298">
    <property type="entry name" value="CHAPERONIN60"/>
</dbReference>
<dbReference type="SUPFAM" id="SSF54849">
    <property type="entry name" value="GroEL-intermediate domain like"/>
    <property type="match status" value="1"/>
</dbReference>
<sequence>MAFSPTPISSFSFTNPTLPKRISSVPSAVNSKGVAKDLIFNHDGSATKKLLAGVDMVAELVGVTLGPKGRNVVLQNKYGPPKIVNDGETVLKQIELEDPVENVGVKLVRQAGAKTNDLAGDGSTTAVILAHGLITEGVKVTAAGLNPIQIARGIEKTAAALVSELKLMSREIEDHELAHVAAVSAGNDYAVGNMIYDALLQVGKNGVVTIEQGKCTENNLQIVEGMQFDRGYLSPYFVTDRRRRIVEFQNCKLLLVDKKITNPKEMFKLLDNAVQEKYPMVIVAEGIEQEALAPVIRNKLRGVLKAAAIKAPAFGERKSHYLDDIAILTGGTVVRDEMGIILEDAGKEVLGTATKVVITKDSTLIVTDGSTREAVEKRVSQIQKLVENTEEEFQKKILNERIARLSGGVAILQVGAQTQVELKDKQLRIEDALNATKAAIEEGVVVGGGCSLLRLSQKVDGIKELLDNEEQKIGAEIFKRALSYPVKLISKNAGVNGNVVVEKILSNDNMGYGYNAAKDCYEDIMKAGIMDPSKVVRCCLEHAASVAKTFLTSDAVVVDIKETQPFPRRVPPKLPNIPRRTPPELPNIPRRMPPDLRNIPRRRPTPMSMSMPNSGSSCLPNKGFCFSDFPVSL</sequence>
<dbReference type="NCBIfam" id="NF009488">
    <property type="entry name" value="PRK12850.1"/>
    <property type="match status" value="1"/>
</dbReference>
<dbReference type="EMBL" id="CAEKDK010000001">
    <property type="protein sequence ID" value="CAB4264881.1"/>
    <property type="molecule type" value="Genomic_DNA"/>
</dbReference>
<evidence type="ECO:0000313" key="7">
    <source>
        <dbReference type="EMBL" id="CAB4264881.1"/>
    </source>
</evidence>
<dbReference type="PANTHER" id="PTHR45633">
    <property type="entry name" value="60 KDA HEAT SHOCK PROTEIN, MITOCHONDRIAL"/>
    <property type="match status" value="1"/>
</dbReference>
<dbReference type="NCBIfam" id="TIGR02348">
    <property type="entry name" value="GroEL"/>
    <property type="match status" value="1"/>
</dbReference>
<dbReference type="GO" id="GO:0005524">
    <property type="term" value="F:ATP binding"/>
    <property type="evidence" value="ECO:0007669"/>
    <property type="project" value="UniProtKB-KW"/>
</dbReference>
<organism evidence="7 8">
    <name type="scientific">Prunus armeniaca</name>
    <name type="common">Apricot</name>
    <name type="synonym">Armeniaca vulgaris</name>
    <dbReference type="NCBI Taxonomy" id="36596"/>
    <lineage>
        <taxon>Eukaryota</taxon>
        <taxon>Viridiplantae</taxon>
        <taxon>Streptophyta</taxon>
        <taxon>Embryophyta</taxon>
        <taxon>Tracheophyta</taxon>
        <taxon>Spermatophyta</taxon>
        <taxon>Magnoliopsida</taxon>
        <taxon>eudicotyledons</taxon>
        <taxon>Gunneridae</taxon>
        <taxon>Pentapetalae</taxon>
        <taxon>rosids</taxon>
        <taxon>fabids</taxon>
        <taxon>Rosales</taxon>
        <taxon>Rosaceae</taxon>
        <taxon>Amygdaloideae</taxon>
        <taxon>Amygdaleae</taxon>
        <taxon>Prunus</taxon>
    </lineage>
</organism>
<protein>
    <submittedName>
        <fullName evidence="7">Uncharacterized protein</fullName>
    </submittedName>
</protein>
<dbReference type="Gene3D" id="3.50.7.10">
    <property type="entry name" value="GroEL"/>
    <property type="match status" value="1"/>
</dbReference>
<dbReference type="NCBIfam" id="NF009489">
    <property type="entry name" value="PRK12851.1"/>
    <property type="match status" value="1"/>
</dbReference>
<feature type="compositionally biased region" description="Low complexity" evidence="6">
    <location>
        <begin position="605"/>
        <end position="615"/>
    </location>
</feature>
<dbReference type="InterPro" id="IPR001844">
    <property type="entry name" value="Cpn60/GroEL"/>
</dbReference>
<evidence type="ECO:0000256" key="5">
    <source>
        <dbReference type="RuleBase" id="RU000418"/>
    </source>
</evidence>
<dbReference type="InterPro" id="IPR018370">
    <property type="entry name" value="Chaperonin_Cpn60_CS"/>
</dbReference>
<dbReference type="Proteomes" id="UP000507222">
    <property type="component" value="Unassembled WGS sequence"/>
</dbReference>
<dbReference type="PROSITE" id="PS00296">
    <property type="entry name" value="CHAPERONINS_CPN60"/>
    <property type="match status" value="1"/>
</dbReference>
<proteinExistence type="inferred from homology"/>
<evidence type="ECO:0000256" key="2">
    <source>
        <dbReference type="ARBA" id="ARBA00022741"/>
    </source>
</evidence>
<dbReference type="Pfam" id="PF00118">
    <property type="entry name" value="Cpn60_TCP1"/>
    <property type="match status" value="1"/>
</dbReference>
<keyword evidence="2" id="KW-0547">Nucleotide-binding</keyword>
<reference evidence="7 8" key="1">
    <citation type="submission" date="2020-05" db="EMBL/GenBank/DDBJ databases">
        <authorList>
            <person name="Campoy J."/>
            <person name="Schneeberger K."/>
            <person name="Spophaly S."/>
        </authorList>
    </citation>
    <scope>NUCLEOTIDE SEQUENCE [LARGE SCALE GENOMIC DNA]</scope>
    <source>
        <strain evidence="7">PruArmRojPasFocal</strain>
    </source>
</reference>
<dbReference type="NCBIfam" id="NF009487">
    <property type="entry name" value="PRK12849.1"/>
    <property type="match status" value="1"/>
</dbReference>
<dbReference type="SUPFAM" id="SSF52029">
    <property type="entry name" value="GroEL apical domain-like"/>
    <property type="match status" value="1"/>
</dbReference>
<dbReference type="InterPro" id="IPR027410">
    <property type="entry name" value="TCP-1-like_intermed_sf"/>
</dbReference>
<dbReference type="Gene3D" id="3.30.260.10">
    <property type="entry name" value="TCP-1-like chaperonin intermediate domain"/>
    <property type="match status" value="1"/>
</dbReference>
<name>A0A6J5TLR0_PRUAR</name>
<dbReference type="InterPro" id="IPR027409">
    <property type="entry name" value="GroEL-like_apical_dom_sf"/>
</dbReference>
<dbReference type="GO" id="GO:0140662">
    <property type="term" value="F:ATP-dependent protein folding chaperone"/>
    <property type="evidence" value="ECO:0007669"/>
    <property type="project" value="InterPro"/>
</dbReference>
<dbReference type="CDD" id="cd03344">
    <property type="entry name" value="GroEL"/>
    <property type="match status" value="1"/>
</dbReference>
<dbReference type="FunFam" id="3.50.7.10:FF:000001">
    <property type="entry name" value="60 kDa chaperonin"/>
    <property type="match status" value="1"/>
</dbReference>
<feature type="region of interest" description="Disordered" evidence="6">
    <location>
        <begin position="568"/>
        <end position="615"/>
    </location>
</feature>
<dbReference type="GO" id="GO:0042026">
    <property type="term" value="P:protein refolding"/>
    <property type="evidence" value="ECO:0007669"/>
    <property type="project" value="InterPro"/>
</dbReference>
<evidence type="ECO:0000256" key="1">
    <source>
        <dbReference type="ARBA" id="ARBA00006607"/>
    </source>
</evidence>
<keyword evidence="3" id="KW-0067">ATP-binding</keyword>
<evidence type="ECO:0000256" key="3">
    <source>
        <dbReference type="ARBA" id="ARBA00022840"/>
    </source>
</evidence>
<evidence type="ECO:0000313" key="8">
    <source>
        <dbReference type="Proteomes" id="UP000507222"/>
    </source>
</evidence>
<dbReference type="AlphaFoldDB" id="A0A6J5TLR0"/>
<keyword evidence="4" id="KW-0143">Chaperone</keyword>
<evidence type="ECO:0000256" key="6">
    <source>
        <dbReference type="SAM" id="MobiDB-lite"/>
    </source>
</evidence>